<dbReference type="OrthoDB" id="2326847at2"/>
<dbReference type="PATRIC" id="fig|1218507.3.peg.215"/>
<organism evidence="2 3">
    <name type="scientific">Lactobacillus melliventris</name>
    <dbReference type="NCBI Taxonomy" id="1218507"/>
    <lineage>
        <taxon>Bacteria</taxon>
        <taxon>Bacillati</taxon>
        <taxon>Bacillota</taxon>
        <taxon>Bacilli</taxon>
        <taxon>Lactobacillales</taxon>
        <taxon>Lactobacillaceae</taxon>
        <taxon>Lactobacillus</taxon>
    </lineage>
</organism>
<comment type="caution">
    <text evidence="2">The sequence shown here is derived from an EMBL/GenBank/DDBJ whole genome shotgun (WGS) entry which is preliminary data.</text>
</comment>
<evidence type="ECO:0000256" key="1">
    <source>
        <dbReference type="SAM" id="Phobius"/>
    </source>
</evidence>
<gene>
    <name evidence="2" type="ORF">JF74_00610</name>
</gene>
<reference evidence="2 3" key="1">
    <citation type="submission" date="2015-01" db="EMBL/GenBank/DDBJ databases">
        <title>Comparative genomics of the lactic acid bacteria isolated from the honey bee gut.</title>
        <authorList>
            <person name="Ellegaard K.M."/>
            <person name="Tamarit D."/>
            <person name="Javelind E."/>
            <person name="Olofsson T."/>
            <person name="Andersson S.G."/>
            <person name="Vasquez A."/>
        </authorList>
    </citation>
    <scope>NUCLEOTIDE SEQUENCE [LARGE SCALE GENOMIC DNA]</scope>
    <source>
        <strain evidence="2 3">Hma8</strain>
    </source>
</reference>
<keyword evidence="1" id="KW-0812">Transmembrane</keyword>
<name>A0A0F4LJZ2_9LACO</name>
<protein>
    <submittedName>
        <fullName evidence="2">Uncharacterized protein</fullName>
    </submittedName>
</protein>
<sequence length="152" mass="17705">MKKNKKRKIKYYFAACFFTFLALLELVLISLEVLQHRRQTDIPKNIIYAVFAISFAFYLYYKAKTVGTDEDDEDEREEFIAVKTDHQMYKIANWLIYILSLVLITSAAFMYEAQGFTTPVIILTTIAATLSVLWNLLLLIEMIIGITNELRN</sequence>
<keyword evidence="1" id="KW-0472">Membrane</keyword>
<dbReference type="RefSeq" id="WP_046324028.1">
    <property type="nucleotide sequence ID" value="NZ_JBHTMT010000009.1"/>
</dbReference>
<feature type="transmembrane region" description="Helical" evidence="1">
    <location>
        <begin position="120"/>
        <end position="144"/>
    </location>
</feature>
<accession>A0A0F4LJZ2</accession>
<evidence type="ECO:0000313" key="3">
    <source>
        <dbReference type="Proteomes" id="UP000033531"/>
    </source>
</evidence>
<proteinExistence type="predicted"/>
<evidence type="ECO:0000313" key="2">
    <source>
        <dbReference type="EMBL" id="KJY58559.1"/>
    </source>
</evidence>
<dbReference type="EMBL" id="JXLI01000003">
    <property type="protein sequence ID" value="KJY58559.1"/>
    <property type="molecule type" value="Genomic_DNA"/>
</dbReference>
<feature type="transmembrane region" description="Helical" evidence="1">
    <location>
        <begin position="45"/>
        <end position="61"/>
    </location>
</feature>
<feature type="transmembrane region" description="Helical" evidence="1">
    <location>
        <begin position="94"/>
        <end position="114"/>
    </location>
</feature>
<dbReference type="AlphaFoldDB" id="A0A0F4LJZ2"/>
<dbReference type="Proteomes" id="UP000033531">
    <property type="component" value="Unassembled WGS sequence"/>
</dbReference>
<dbReference type="HOGENOM" id="CLU_144099_0_0_9"/>
<keyword evidence="1" id="KW-1133">Transmembrane helix</keyword>
<feature type="transmembrane region" description="Helical" evidence="1">
    <location>
        <begin position="12"/>
        <end position="33"/>
    </location>
</feature>